<evidence type="ECO:0000313" key="2">
    <source>
        <dbReference type="EMBL" id="URF04574.1"/>
    </source>
</evidence>
<reference evidence="2" key="2">
    <citation type="submission" date="2022-05" db="EMBL/GenBank/DDBJ databases">
        <authorList>
            <person name="Kunte H.-J."/>
        </authorList>
    </citation>
    <scope>NUCLEOTIDE SEQUENCE</scope>
    <source>
        <strain evidence="2">G5</strain>
    </source>
</reference>
<dbReference type="Proteomes" id="UP001056132">
    <property type="component" value="Chromosome 1"/>
</dbReference>
<protein>
    <submittedName>
        <fullName evidence="2">Carboxypeptidase-like regulatory domain-containing protein</fullName>
    </submittedName>
</protein>
<gene>
    <name evidence="2" type="ORF">M5D45_01585</name>
</gene>
<sequence>MNGTLKPRRMRAWLGSLCVATLMAACGGDDNGGGGGGTGKVDPPPVPRQTIALSGQVYQAAGGDNPHGHAADVTVKVFDADGKAVVAQGATSASGDFAALAVPAGNAVVRLSKTGYVEQVVPVTATRDARIAATLLPVGTAISAPGFQSGGTFAGGDGASVTVAPGSFLTPDGQPVSGTVQIDITPYSAAGNPDGFPGTPYLNQAGVDGIMVSMGMADFSFSQNGQPLQLAPGKTARISVPLYAATTPDGKLLRPGDTVPVWSMDSNTGQWQQAAGIAGTVIASADSPTGLAMQADVDHFSWWNCDYFRTTRAMRIKVLDEAGAPVSGPAYLTATFTEAPGGYATSGQAVITLDGGVTSVSVPDDAVDGRFSVRIGNLGGGASVNKLQWRATNEVVVRLSGLPQIDLTPGTASLVFFDADKAGGKTIQFALATRNLGTTPLEWLVDGVPGGNPAVGTISASGLYRSPRGANLDAALDAGGRQVLITVRSTADHLVMRQAWVTLEAPSIVIVGRRYGAGGRTGDDLTTYTDDSGLHSLPTYPVHNLHDDAFQAYFGNAGHPLRSVQWELSCGMDINYGVSDCAPWAPGAAMAADGTLTMPDVSPIIPPDHTMDLVVGASYAVPSLWLRATSPDKPGLRGVMQLKVVPVEDPVGDKVDIDLPVGLSTPSVAASGVDVPSGQYVVKDGQLAVRSTAPALDVTAPVTWSLVCLTRSGESCPATAWRPTLTPDGRLSGMAGQPGLWSSDYLYVMAQWTAGGVSNRLTRCIVGQGSTACKPLAP</sequence>
<dbReference type="EMBL" id="CP097330">
    <property type="protein sequence ID" value="URF04574.1"/>
    <property type="molecule type" value="Genomic_DNA"/>
</dbReference>
<proteinExistence type="predicted"/>
<dbReference type="GO" id="GO:0004180">
    <property type="term" value="F:carboxypeptidase activity"/>
    <property type="evidence" value="ECO:0007669"/>
    <property type="project" value="UniProtKB-KW"/>
</dbReference>
<keyword evidence="2" id="KW-0645">Protease</keyword>
<dbReference type="KEGG" id="ccam:M5D45_01585"/>
<keyword evidence="2" id="KW-0121">Carboxypeptidase</keyword>
<feature type="chain" id="PRO_5042114729" evidence="1">
    <location>
        <begin position="25"/>
        <end position="778"/>
    </location>
</feature>
<dbReference type="AlphaFoldDB" id="A0AAE9L2Q9"/>
<dbReference type="SUPFAM" id="SSF49464">
    <property type="entry name" value="Carboxypeptidase regulatory domain-like"/>
    <property type="match status" value="1"/>
</dbReference>
<evidence type="ECO:0000256" key="1">
    <source>
        <dbReference type="SAM" id="SignalP"/>
    </source>
</evidence>
<evidence type="ECO:0000313" key="3">
    <source>
        <dbReference type="Proteomes" id="UP001056132"/>
    </source>
</evidence>
<dbReference type="PROSITE" id="PS51257">
    <property type="entry name" value="PROKAR_LIPOPROTEIN"/>
    <property type="match status" value="1"/>
</dbReference>
<organism evidence="2 3">
    <name type="scientific">Cupriavidus campinensis</name>
    <dbReference type="NCBI Taxonomy" id="151783"/>
    <lineage>
        <taxon>Bacteria</taxon>
        <taxon>Pseudomonadati</taxon>
        <taxon>Pseudomonadota</taxon>
        <taxon>Betaproteobacteria</taxon>
        <taxon>Burkholderiales</taxon>
        <taxon>Burkholderiaceae</taxon>
        <taxon>Cupriavidus</taxon>
    </lineage>
</organism>
<keyword evidence="1" id="KW-0732">Signal</keyword>
<name>A0AAE9L2Q9_9BURK</name>
<reference evidence="2" key="1">
    <citation type="journal article" date="2022" name="Microbiol. Resour. Announc.">
        <title>Genome Sequence of Cupriavidus campinensis Strain G5, a Member of a Bacterial Consortium Capable of Polyethylene Degradation.</title>
        <authorList>
            <person name="Schneider B."/>
            <person name="Pfeiffer F."/>
            <person name="Dyall-Smith M."/>
            <person name="Kunte H.J."/>
        </authorList>
    </citation>
    <scope>NUCLEOTIDE SEQUENCE</scope>
    <source>
        <strain evidence="2">G5</strain>
    </source>
</reference>
<dbReference type="RefSeq" id="WP_250025024.1">
    <property type="nucleotide sequence ID" value="NZ_CP097330.1"/>
</dbReference>
<dbReference type="InterPro" id="IPR008969">
    <property type="entry name" value="CarboxyPept-like_regulatory"/>
</dbReference>
<accession>A0AAE9L2Q9</accession>
<feature type="signal peptide" evidence="1">
    <location>
        <begin position="1"/>
        <end position="24"/>
    </location>
</feature>
<keyword evidence="2" id="KW-0378">Hydrolase</keyword>